<dbReference type="Proteomes" id="UP001055185">
    <property type="component" value="Unassembled WGS sequence"/>
</dbReference>
<dbReference type="EMBL" id="BQKV01000098">
    <property type="protein sequence ID" value="GJN65536.1"/>
    <property type="molecule type" value="Genomic_DNA"/>
</dbReference>
<gene>
    <name evidence="2" type="ORF">JCM17207_21610</name>
</gene>
<organism evidence="2 3">
    <name type="scientific">Faecalibacterium gallinarum</name>
    <dbReference type="NCBI Taxonomy" id="2903556"/>
    <lineage>
        <taxon>Bacteria</taxon>
        <taxon>Bacillati</taxon>
        <taxon>Bacillota</taxon>
        <taxon>Clostridia</taxon>
        <taxon>Eubacteriales</taxon>
        <taxon>Oscillospiraceae</taxon>
        <taxon>Faecalibacterium</taxon>
    </lineage>
</organism>
<feature type="chain" id="PRO_5041386392" evidence="1">
    <location>
        <begin position="28"/>
        <end position="191"/>
    </location>
</feature>
<feature type="signal peptide" evidence="1">
    <location>
        <begin position="1"/>
        <end position="27"/>
    </location>
</feature>
<accession>A0AA37MYW8</accession>
<evidence type="ECO:0000313" key="3">
    <source>
        <dbReference type="Proteomes" id="UP001055185"/>
    </source>
</evidence>
<name>A0AA37MYW8_9FIRM</name>
<evidence type="ECO:0000313" key="2">
    <source>
        <dbReference type="EMBL" id="GJN65536.1"/>
    </source>
</evidence>
<sequence>MKNKMNVVLCFAATAAIMVASAVSSFAAFVPSVSQSVQAGAEVVTSTGEVVSVGVVSSTASVEEFMASPNPAVMVAASTTDNAVYQTLQKAANTEELLATLGVDAVVEDANSYQAAGIYEINYNTAAVAVVGENGAISVSMEMPGVSAGDSVLVVCVVNGKSTVVKATVNAEGKIQFTAPNNATVMIMKKV</sequence>
<protein>
    <submittedName>
        <fullName evidence="2">Uncharacterized protein</fullName>
    </submittedName>
</protein>
<comment type="caution">
    <text evidence="2">The sequence shown here is derived from an EMBL/GenBank/DDBJ whole genome shotgun (WGS) entry which is preliminary data.</text>
</comment>
<dbReference type="AlphaFoldDB" id="A0AA37MYW8"/>
<keyword evidence="3" id="KW-1185">Reference proteome</keyword>
<proteinExistence type="predicted"/>
<dbReference type="RefSeq" id="WP_238317751.1">
    <property type="nucleotide sequence ID" value="NZ_BQKV01000098.1"/>
</dbReference>
<keyword evidence="1" id="KW-0732">Signal</keyword>
<reference evidence="2" key="1">
    <citation type="journal article" date="2022" name="Int. J. Syst. Evol. Microbiol.">
        <title>Genome-based, phenotypic and chemotaxonomic classification of Faecalibacterium strains: proposal of three novel species Faecalibacterium duncaniae sp. nov., Faecalibacterium hattorii sp. nov. and Faecalibacterium gallinarum sp. nov. .</title>
        <authorList>
            <person name="Sakamoto M."/>
            <person name="Sakurai N."/>
            <person name="Tanno H."/>
            <person name="Iino T."/>
            <person name="Ohkuma M."/>
            <person name="Endo A."/>
        </authorList>
    </citation>
    <scope>NUCLEOTIDE SEQUENCE</scope>
    <source>
        <strain evidence="2">JCM 17207</strain>
    </source>
</reference>
<evidence type="ECO:0000256" key="1">
    <source>
        <dbReference type="SAM" id="SignalP"/>
    </source>
</evidence>